<evidence type="ECO:0000256" key="2">
    <source>
        <dbReference type="ARBA" id="ARBA00023125"/>
    </source>
</evidence>
<feature type="domain" description="NAC" evidence="6">
    <location>
        <begin position="29"/>
        <end position="200"/>
    </location>
</feature>
<evidence type="ECO:0000313" key="8">
    <source>
        <dbReference type="RefSeq" id="XP_056682741.1"/>
    </source>
</evidence>
<dbReference type="Pfam" id="PF02365">
    <property type="entry name" value="NAM"/>
    <property type="match status" value="1"/>
</dbReference>
<dbReference type="RefSeq" id="XP_056682741.1">
    <property type="nucleotide sequence ID" value="XM_056826763.1"/>
</dbReference>
<evidence type="ECO:0000256" key="1">
    <source>
        <dbReference type="ARBA" id="ARBA00023015"/>
    </source>
</evidence>
<keyword evidence="7" id="KW-1185">Reference proteome</keyword>
<organism evidence="7 8">
    <name type="scientific">Spinacia oleracea</name>
    <name type="common">Spinach</name>
    <dbReference type="NCBI Taxonomy" id="3562"/>
    <lineage>
        <taxon>Eukaryota</taxon>
        <taxon>Viridiplantae</taxon>
        <taxon>Streptophyta</taxon>
        <taxon>Embryophyta</taxon>
        <taxon>Tracheophyta</taxon>
        <taxon>Spermatophyta</taxon>
        <taxon>Magnoliopsida</taxon>
        <taxon>eudicotyledons</taxon>
        <taxon>Gunneridae</taxon>
        <taxon>Pentapetalae</taxon>
        <taxon>Caryophyllales</taxon>
        <taxon>Chenopodiaceae</taxon>
        <taxon>Chenopodioideae</taxon>
        <taxon>Anserineae</taxon>
        <taxon>Spinacia</taxon>
    </lineage>
</organism>
<dbReference type="InterPro" id="IPR036093">
    <property type="entry name" value="NAC_dom_sf"/>
</dbReference>
<keyword evidence="2" id="KW-0238">DNA-binding</keyword>
<dbReference type="InterPro" id="IPR003441">
    <property type="entry name" value="NAC-dom"/>
</dbReference>
<dbReference type="PANTHER" id="PTHR31719">
    <property type="entry name" value="NAC TRANSCRIPTION FACTOR 56"/>
    <property type="match status" value="1"/>
</dbReference>
<accession>A0ABM3QHA1</accession>
<evidence type="ECO:0000256" key="5">
    <source>
        <dbReference type="SAM" id="MobiDB-lite"/>
    </source>
</evidence>
<keyword evidence="1" id="KW-0805">Transcription regulation</keyword>
<evidence type="ECO:0000256" key="4">
    <source>
        <dbReference type="ARBA" id="ARBA00023242"/>
    </source>
</evidence>
<keyword evidence="3" id="KW-0804">Transcription</keyword>
<keyword evidence="4" id="KW-0539">Nucleus</keyword>
<gene>
    <name evidence="8" type="primary">LOC110778593</name>
</gene>
<dbReference type="PROSITE" id="PS51005">
    <property type="entry name" value="NAC"/>
    <property type="match status" value="1"/>
</dbReference>
<dbReference type="SUPFAM" id="SSF101941">
    <property type="entry name" value="NAC domain"/>
    <property type="match status" value="1"/>
</dbReference>
<dbReference type="GeneID" id="110778593"/>
<evidence type="ECO:0000313" key="7">
    <source>
        <dbReference type="Proteomes" id="UP000813463"/>
    </source>
</evidence>
<proteinExistence type="predicted"/>
<evidence type="ECO:0000259" key="6">
    <source>
        <dbReference type="PROSITE" id="PS51005"/>
    </source>
</evidence>
<reference evidence="8" key="2">
    <citation type="submission" date="2025-08" db="UniProtKB">
        <authorList>
            <consortium name="RefSeq"/>
        </authorList>
    </citation>
    <scope>IDENTIFICATION</scope>
    <source>
        <tissue evidence="8">Leaf</tissue>
    </source>
</reference>
<dbReference type="PANTHER" id="PTHR31719:SF179">
    <property type="entry name" value="OS08G0148400 PROTEIN"/>
    <property type="match status" value="1"/>
</dbReference>
<sequence length="204" mass="24107">MADKQIIANNERQQHQRQPQQPQQPPILGYPGLKFDPCDHELIKNFLEKKINGIELRYNPMYEVNIYEYHPRDLTERCNPQGKNDVWYFFTTREKRNKFGVRPARNVGDNGFWKAMGSDIKIRDDVDENKVIGLRKSLNYFEGRQSGVDKSETTTEWRMHEYQTIDQVESSKAKIEEQKRNRHAPTSMRLDVVLCKIFCKKEAA</sequence>
<dbReference type="Proteomes" id="UP000813463">
    <property type="component" value="Chromosome 4"/>
</dbReference>
<feature type="region of interest" description="Disordered" evidence="5">
    <location>
        <begin position="1"/>
        <end position="30"/>
    </location>
</feature>
<evidence type="ECO:0000256" key="3">
    <source>
        <dbReference type="ARBA" id="ARBA00023163"/>
    </source>
</evidence>
<dbReference type="Gene3D" id="2.170.150.80">
    <property type="entry name" value="NAC domain"/>
    <property type="match status" value="1"/>
</dbReference>
<protein>
    <submittedName>
        <fullName evidence="8">NAC domain-containing protein 10-like</fullName>
    </submittedName>
</protein>
<reference evidence="7" key="1">
    <citation type="journal article" date="2021" name="Nat. Commun.">
        <title>Genomic analyses provide insights into spinach domestication and the genetic basis of agronomic traits.</title>
        <authorList>
            <person name="Cai X."/>
            <person name="Sun X."/>
            <person name="Xu C."/>
            <person name="Sun H."/>
            <person name="Wang X."/>
            <person name="Ge C."/>
            <person name="Zhang Z."/>
            <person name="Wang Q."/>
            <person name="Fei Z."/>
            <person name="Jiao C."/>
            <person name="Wang Q."/>
        </authorList>
    </citation>
    <scope>NUCLEOTIDE SEQUENCE [LARGE SCALE GENOMIC DNA]</scope>
    <source>
        <strain evidence="7">cv. Varoflay</strain>
    </source>
</reference>
<name>A0ABM3QHA1_SPIOL</name>